<evidence type="ECO:0000313" key="1">
    <source>
        <dbReference type="EMBL" id="KAI0064041.1"/>
    </source>
</evidence>
<dbReference type="EMBL" id="MU277200">
    <property type="protein sequence ID" value="KAI0064041.1"/>
    <property type="molecule type" value="Genomic_DNA"/>
</dbReference>
<proteinExistence type="predicted"/>
<accession>A0ACB8T7Q7</accession>
<gene>
    <name evidence="1" type="ORF">BV25DRAFT_1853259</name>
</gene>
<keyword evidence="2" id="KW-1185">Reference proteome</keyword>
<evidence type="ECO:0000313" key="2">
    <source>
        <dbReference type="Proteomes" id="UP000814140"/>
    </source>
</evidence>
<reference evidence="1" key="2">
    <citation type="journal article" date="2022" name="New Phytol.">
        <title>Evolutionary transition to the ectomycorrhizal habit in the genomes of a hyperdiverse lineage of mushroom-forming fungi.</title>
        <authorList>
            <person name="Looney B."/>
            <person name="Miyauchi S."/>
            <person name="Morin E."/>
            <person name="Drula E."/>
            <person name="Courty P.E."/>
            <person name="Kohler A."/>
            <person name="Kuo A."/>
            <person name="LaButti K."/>
            <person name="Pangilinan J."/>
            <person name="Lipzen A."/>
            <person name="Riley R."/>
            <person name="Andreopoulos W."/>
            <person name="He G."/>
            <person name="Johnson J."/>
            <person name="Nolan M."/>
            <person name="Tritt A."/>
            <person name="Barry K.W."/>
            <person name="Grigoriev I.V."/>
            <person name="Nagy L.G."/>
            <person name="Hibbett D."/>
            <person name="Henrissat B."/>
            <person name="Matheny P.B."/>
            <person name="Labbe J."/>
            <person name="Martin F.M."/>
        </authorList>
    </citation>
    <scope>NUCLEOTIDE SEQUENCE</scope>
    <source>
        <strain evidence="1">HHB10654</strain>
    </source>
</reference>
<dbReference type="Proteomes" id="UP000814140">
    <property type="component" value="Unassembled WGS sequence"/>
</dbReference>
<protein>
    <submittedName>
        <fullName evidence="1">Uncharacterized protein</fullName>
    </submittedName>
</protein>
<organism evidence="1 2">
    <name type="scientific">Artomyces pyxidatus</name>
    <dbReference type="NCBI Taxonomy" id="48021"/>
    <lineage>
        <taxon>Eukaryota</taxon>
        <taxon>Fungi</taxon>
        <taxon>Dikarya</taxon>
        <taxon>Basidiomycota</taxon>
        <taxon>Agaricomycotina</taxon>
        <taxon>Agaricomycetes</taxon>
        <taxon>Russulales</taxon>
        <taxon>Auriscalpiaceae</taxon>
        <taxon>Artomyces</taxon>
    </lineage>
</organism>
<name>A0ACB8T7Q7_9AGAM</name>
<comment type="caution">
    <text evidence="1">The sequence shown here is derived from an EMBL/GenBank/DDBJ whole genome shotgun (WGS) entry which is preliminary data.</text>
</comment>
<sequence length="288" mass="32469">MNDELHRSDSDSSVETLVEGVKNSEPWLNDGNIIIRTRTGPQRSLYKVHKSVLALHCHSSSNLLDTISHTELEAAEHDLHDGVPIVDLEDADNDVKSFLKVLYHPEESQRHLPRSFNGRFHMSTFPPTYAGVLRLATKYRASSIREIIVRALKMEGPTELSRWDHQRSLFNLSASADPAHAIVTARESDVPVILPTAFYHLLVVQEMQDPDPPAGKTVLRADLSILTADDLRKLTLGRAALRSSFFNAVFEKLKLIPRKACQRRERSHVPSWVPYSACCAGVICWLHR</sequence>
<reference evidence="1" key="1">
    <citation type="submission" date="2021-03" db="EMBL/GenBank/DDBJ databases">
        <authorList>
            <consortium name="DOE Joint Genome Institute"/>
            <person name="Ahrendt S."/>
            <person name="Looney B.P."/>
            <person name="Miyauchi S."/>
            <person name="Morin E."/>
            <person name="Drula E."/>
            <person name="Courty P.E."/>
            <person name="Chicoki N."/>
            <person name="Fauchery L."/>
            <person name="Kohler A."/>
            <person name="Kuo A."/>
            <person name="Labutti K."/>
            <person name="Pangilinan J."/>
            <person name="Lipzen A."/>
            <person name="Riley R."/>
            <person name="Andreopoulos W."/>
            <person name="He G."/>
            <person name="Johnson J."/>
            <person name="Barry K.W."/>
            <person name="Grigoriev I.V."/>
            <person name="Nagy L."/>
            <person name="Hibbett D."/>
            <person name="Henrissat B."/>
            <person name="Matheny P.B."/>
            <person name="Labbe J."/>
            <person name="Martin F."/>
        </authorList>
    </citation>
    <scope>NUCLEOTIDE SEQUENCE</scope>
    <source>
        <strain evidence="1">HHB10654</strain>
    </source>
</reference>